<evidence type="ECO:0000313" key="4">
    <source>
        <dbReference type="EMBL" id="MBM3223477.1"/>
    </source>
</evidence>
<dbReference type="AlphaFoldDB" id="A0A937W1A8"/>
<dbReference type="InterPro" id="IPR001789">
    <property type="entry name" value="Sig_transdc_resp-reg_receiver"/>
</dbReference>
<reference evidence="4" key="1">
    <citation type="submission" date="2019-03" db="EMBL/GenBank/DDBJ databases">
        <title>Lake Tanganyika Metagenome-Assembled Genomes (MAGs).</title>
        <authorList>
            <person name="Tran P."/>
        </authorList>
    </citation>
    <scope>NUCLEOTIDE SEQUENCE</scope>
    <source>
        <strain evidence="4">K_DeepCast_65m_m2_066</strain>
    </source>
</reference>
<dbReference type="Proteomes" id="UP000712673">
    <property type="component" value="Unassembled WGS sequence"/>
</dbReference>
<sequence>MWSINKLRSVCWKKPVTRLTWPLTAIQPWIDSAMDYDVVFMDCQMPGMNGFTTTTTIRAREATTGCHIPIVAMTANVMQGDRERCLEAGMDDYMSKPIRFDALIDMVRKWTASVPTATP</sequence>
<organism evidence="4 5">
    <name type="scientific">Tectimicrobiota bacterium</name>
    <dbReference type="NCBI Taxonomy" id="2528274"/>
    <lineage>
        <taxon>Bacteria</taxon>
        <taxon>Pseudomonadati</taxon>
        <taxon>Nitrospinota/Tectimicrobiota group</taxon>
        <taxon>Candidatus Tectimicrobiota</taxon>
    </lineage>
</organism>
<dbReference type="SUPFAM" id="SSF52172">
    <property type="entry name" value="CheY-like"/>
    <property type="match status" value="1"/>
</dbReference>
<dbReference type="InterPro" id="IPR011006">
    <property type="entry name" value="CheY-like_superfamily"/>
</dbReference>
<dbReference type="GO" id="GO:0000160">
    <property type="term" value="P:phosphorelay signal transduction system"/>
    <property type="evidence" value="ECO:0007669"/>
    <property type="project" value="InterPro"/>
</dbReference>
<evidence type="ECO:0000256" key="1">
    <source>
        <dbReference type="ARBA" id="ARBA00022553"/>
    </source>
</evidence>
<comment type="caution">
    <text evidence="4">The sequence shown here is derived from an EMBL/GenBank/DDBJ whole genome shotgun (WGS) entry which is preliminary data.</text>
</comment>
<evidence type="ECO:0000259" key="3">
    <source>
        <dbReference type="PROSITE" id="PS50110"/>
    </source>
</evidence>
<dbReference type="PANTHER" id="PTHR45339">
    <property type="entry name" value="HYBRID SIGNAL TRANSDUCTION HISTIDINE KINASE J"/>
    <property type="match status" value="1"/>
</dbReference>
<dbReference type="SMART" id="SM00448">
    <property type="entry name" value="REC"/>
    <property type="match status" value="1"/>
</dbReference>
<dbReference type="Pfam" id="PF00072">
    <property type="entry name" value="Response_reg"/>
    <property type="match status" value="1"/>
</dbReference>
<gene>
    <name evidence="4" type="ORF">FJZ47_06730</name>
</gene>
<evidence type="ECO:0000313" key="5">
    <source>
        <dbReference type="Proteomes" id="UP000712673"/>
    </source>
</evidence>
<keyword evidence="1 2" id="KW-0597">Phosphoprotein</keyword>
<dbReference type="Gene3D" id="3.40.50.2300">
    <property type="match status" value="1"/>
</dbReference>
<feature type="domain" description="Response regulatory" evidence="3">
    <location>
        <begin position="1"/>
        <end position="111"/>
    </location>
</feature>
<dbReference type="EMBL" id="VGLS01000149">
    <property type="protein sequence ID" value="MBM3223477.1"/>
    <property type="molecule type" value="Genomic_DNA"/>
</dbReference>
<evidence type="ECO:0000256" key="2">
    <source>
        <dbReference type="PROSITE-ProRule" id="PRU00169"/>
    </source>
</evidence>
<name>A0A937W1A8_UNCTE</name>
<dbReference type="PROSITE" id="PS50110">
    <property type="entry name" value="RESPONSE_REGULATORY"/>
    <property type="match status" value="1"/>
</dbReference>
<accession>A0A937W1A8</accession>
<feature type="modified residue" description="4-aspartylphosphate" evidence="2">
    <location>
        <position position="42"/>
    </location>
</feature>
<protein>
    <submittedName>
        <fullName evidence="4">Response regulator</fullName>
    </submittedName>
</protein>
<dbReference type="CDD" id="cd17546">
    <property type="entry name" value="REC_hyHK_CKI1_RcsC-like"/>
    <property type="match status" value="1"/>
</dbReference>
<proteinExistence type="predicted"/>
<dbReference type="PANTHER" id="PTHR45339:SF5">
    <property type="entry name" value="HISTIDINE KINASE"/>
    <property type="match status" value="1"/>
</dbReference>